<keyword evidence="2 6" id="KW-0436">Ligase</keyword>
<dbReference type="Gene3D" id="3.30.300.30">
    <property type="match status" value="1"/>
</dbReference>
<dbReference type="InterPro" id="IPR020845">
    <property type="entry name" value="AMP-binding_CS"/>
</dbReference>
<protein>
    <submittedName>
        <fullName evidence="6">Acyl-CoA synthetase (AMP-forming)/AMP-acid ligase II</fullName>
    </submittedName>
</protein>
<evidence type="ECO:0000259" key="5">
    <source>
        <dbReference type="Pfam" id="PF00501"/>
    </source>
</evidence>
<dbReference type="InterPro" id="IPR042099">
    <property type="entry name" value="ANL_N_sf"/>
</dbReference>
<dbReference type="EMBL" id="FOVH01000003">
    <property type="protein sequence ID" value="SFN90158.1"/>
    <property type="molecule type" value="Genomic_DNA"/>
</dbReference>
<keyword evidence="7" id="KW-1185">Reference proteome</keyword>
<name>A0A1I5CT86_9ACTN</name>
<dbReference type="Gene3D" id="3.40.50.12780">
    <property type="entry name" value="N-terminal domain of ligase-like"/>
    <property type="match status" value="1"/>
</dbReference>
<dbReference type="FunFam" id="3.40.50.12780:FF:000013">
    <property type="entry name" value="Long-chain-fatty-acid--AMP ligase FadD32"/>
    <property type="match status" value="1"/>
</dbReference>
<dbReference type="AlphaFoldDB" id="A0A1I5CT86"/>
<dbReference type="GO" id="GO:0070566">
    <property type="term" value="F:adenylyltransferase activity"/>
    <property type="evidence" value="ECO:0007669"/>
    <property type="project" value="TreeGrafter"/>
</dbReference>
<dbReference type="InterPro" id="IPR045851">
    <property type="entry name" value="AMP-bd_C_sf"/>
</dbReference>
<evidence type="ECO:0000256" key="4">
    <source>
        <dbReference type="ARBA" id="ARBA00023098"/>
    </source>
</evidence>
<dbReference type="InParanoid" id="A0A1I5CT86"/>
<dbReference type="Pfam" id="PF00501">
    <property type="entry name" value="AMP-binding"/>
    <property type="match status" value="1"/>
</dbReference>
<dbReference type="GO" id="GO:0006633">
    <property type="term" value="P:fatty acid biosynthetic process"/>
    <property type="evidence" value="ECO:0007669"/>
    <property type="project" value="TreeGrafter"/>
</dbReference>
<dbReference type="GO" id="GO:0016874">
    <property type="term" value="F:ligase activity"/>
    <property type="evidence" value="ECO:0007669"/>
    <property type="project" value="UniProtKB-KW"/>
</dbReference>
<dbReference type="eggNOG" id="COG0318">
    <property type="taxonomic scope" value="Bacteria"/>
</dbReference>
<dbReference type="Proteomes" id="UP000183413">
    <property type="component" value="Unassembled WGS sequence"/>
</dbReference>
<feature type="domain" description="AMP-dependent synthetase/ligase" evidence="5">
    <location>
        <begin position="16"/>
        <end position="412"/>
    </location>
</feature>
<accession>A0A1I5CT86</accession>
<dbReference type="InterPro" id="IPR040097">
    <property type="entry name" value="FAAL/FAAC"/>
</dbReference>
<comment type="similarity">
    <text evidence="1">Belongs to the ATP-dependent AMP-binding enzyme family.</text>
</comment>
<evidence type="ECO:0000256" key="1">
    <source>
        <dbReference type="ARBA" id="ARBA00006432"/>
    </source>
</evidence>
<keyword evidence="3" id="KW-0276">Fatty acid metabolism</keyword>
<dbReference type="GO" id="GO:0005886">
    <property type="term" value="C:plasma membrane"/>
    <property type="evidence" value="ECO:0007669"/>
    <property type="project" value="TreeGrafter"/>
</dbReference>
<dbReference type="PROSITE" id="PS00455">
    <property type="entry name" value="AMP_BINDING"/>
    <property type="match status" value="1"/>
</dbReference>
<dbReference type="PANTHER" id="PTHR22754:SF32">
    <property type="entry name" value="DISCO-INTERACTING PROTEIN 2"/>
    <property type="match status" value="1"/>
</dbReference>
<sequence length="594" mass="64451">MPPYQDFVSLARENIRAHGDDRSFTFISEEPGRKYKENVLGFAELDRKARVLGWRLEARGLRDRAVLLLYPEGLEFLTAFLGCLYARVIAVPAPLPDLDAGRFGRTRRIIEDADIALILTDTAHKGTLDAWLSAAGLKGRVHCLDTQAGKESDPGAWTPRGFDSDTVAFLQYTSGSTSEPKGVMVTHGNLLSNGEEIKRRIEGSTDTVGVGWVPHYHDMGLVGQFLQPLYLGCRYVFTSPIAFIKRPVLWLELITRYRGTITVAPNFGYELALRRVTDRQLEGLDLSSLRVVKNGAEPVRAATLDAMAERFAPVGFRRSMWMPCYGMAETTLLVTAAPLGSGPVVRDFDAEALTRDEAVPRDGPEGARRLVSSGRPVSLDVRVVDPETCAERPEGRVGEIWVRGGSVAHGYWGSPEQSMATFGARTAGGEGPFLRTGDLGFIAGGELYVTGRIKDLIIVNGRNIHAHDIEETARAAHPAALVGAAFAIDGAIDADVGGSVDGSREQVVIVQEISTRAAAGTPLDELASLIRTRVARTFELPAVSVVLAARGTVRHTTSGKMQRRLTRAAFLKGEITALAGDLEPGVDELRRARA</sequence>
<evidence type="ECO:0000313" key="7">
    <source>
        <dbReference type="Proteomes" id="UP000183413"/>
    </source>
</evidence>
<reference evidence="6 7" key="1">
    <citation type="submission" date="2016-10" db="EMBL/GenBank/DDBJ databases">
        <authorList>
            <person name="de Groot N.N."/>
        </authorList>
    </citation>
    <scope>NUCLEOTIDE SEQUENCE [LARGE SCALE GENOMIC DNA]</scope>
    <source>
        <strain evidence="6 7">DSM 43067</strain>
    </source>
</reference>
<dbReference type="InterPro" id="IPR000873">
    <property type="entry name" value="AMP-dep_synth/lig_dom"/>
</dbReference>
<evidence type="ECO:0000256" key="3">
    <source>
        <dbReference type="ARBA" id="ARBA00022832"/>
    </source>
</evidence>
<keyword evidence="4" id="KW-0443">Lipid metabolism</keyword>
<dbReference type="SUPFAM" id="SSF56801">
    <property type="entry name" value="Acetyl-CoA synthetase-like"/>
    <property type="match status" value="1"/>
</dbReference>
<dbReference type="CDD" id="cd05931">
    <property type="entry name" value="FAAL"/>
    <property type="match status" value="1"/>
</dbReference>
<evidence type="ECO:0000256" key="2">
    <source>
        <dbReference type="ARBA" id="ARBA00022598"/>
    </source>
</evidence>
<organism evidence="6 7">
    <name type="scientific">Actinomadura madurae</name>
    <dbReference type="NCBI Taxonomy" id="1993"/>
    <lineage>
        <taxon>Bacteria</taxon>
        <taxon>Bacillati</taxon>
        <taxon>Actinomycetota</taxon>
        <taxon>Actinomycetes</taxon>
        <taxon>Streptosporangiales</taxon>
        <taxon>Thermomonosporaceae</taxon>
        <taxon>Actinomadura</taxon>
    </lineage>
</organism>
<dbReference type="GeneID" id="99651401"/>
<dbReference type="GO" id="GO:0071766">
    <property type="term" value="P:Actinobacterium-type cell wall biogenesis"/>
    <property type="evidence" value="ECO:0007669"/>
    <property type="project" value="UniProtKB-ARBA"/>
</dbReference>
<dbReference type="STRING" id="1993.SAMN04489713_103368"/>
<gene>
    <name evidence="6" type="ORF">SAMN04489713_103368</name>
</gene>
<dbReference type="PANTHER" id="PTHR22754">
    <property type="entry name" value="DISCO-INTERACTING PROTEIN 2 DIP2 -RELATED"/>
    <property type="match status" value="1"/>
</dbReference>
<proteinExistence type="inferred from homology"/>
<dbReference type="RefSeq" id="WP_075020816.1">
    <property type="nucleotide sequence ID" value="NZ_CP083237.1"/>
</dbReference>
<evidence type="ECO:0000313" key="6">
    <source>
        <dbReference type="EMBL" id="SFN90158.1"/>
    </source>
</evidence>